<feature type="region of interest" description="Disordered" evidence="1">
    <location>
        <begin position="1"/>
        <end position="96"/>
    </location>
</feature>
<feature type="compositionally biased region" description="Basic and acidic residues" evidence="1">
    <location>
        <begin position="46"/>
        <end position="56"/>
    </location>
</feature>
<evidence type="ECO:0000313" key="3">
    <source>
        <dbReference type="Proteomes" id="UP001516400"/>
    </source>
</evidence>
<dbReference type="EMBL" id="JABFTP020000185">
    <property type="protein sequence ID" value="KAL3289165.1"/>
    <property type="molecule type" value="Genomic_DNA"/>
</dbReference>
<gene>
    <name evidence="2" type="ORF">HHI36_003601</name>
</gene>
<dbReference type="Proteomes" id="UP001516400">
    <property type="component" value="Unassembled WGS sequence"/>
</dbReference>
<name>A0ABD2PEN6_9CUCU</name>
<dbReference type="AlphaFoldDB" id="A0ABD2PEN6"/>
<evidence type="ECO:0000313" key="2">
    <source>
        <dbReference type="EMBL" id="KAL3289165.1"/>
    </source>
</evidence>
<feature type="compositionally biased region" description="Basic residues" evidence="1">
    <location>
        <begin position="1"/>
        <end position="15"/>
    </location>
</feature>
<accession>A0ABD2PEN6</accession>
<reference evidence="2 3" key="1">
    <citation type="journal article" date="2021" name="BMC Biol.">
        <title>Horizontally acquired antibacterial genes associated with adaptive radiation of ladybird beetles.</title>
        <authorList>
            <person name="Li H.S."/>
            <person name="Tang X.F."/>
            <person name="Huang Y.H."/>
            <person name="Xu Z.Y."/>
            <person name="Chen M.L."/>
            <person name="Du X.Y."/>
            <person name="Qiu B.Y."/>
            <person name="Chen P.T."/>
            <person name="Zhang W."/>
            <person name="Slipinski A."/>
            <person name="Escalona H.E."/>
            <person name="Waterhouse R.M."/>
            <person name="Zwick A."/>
            <person name="Pang H."/>
        </authorList>
    </citation>
    <scope>NUCLEOTIDE SEQUENCE [LARGE SCALE GENOMIC DNA]</scope>
    <source>
        <strain evidence="2">SYSU2018</strain>
    </source>
</reference>
<protein>
    <submittedName>
        <fullName evidence="2">Uncharacterized protein</fullName>
    </submittedName>
</protein>
<sequence>MGHSGSRFKKIRQSLRRLSFSRSMENLKRNDSKMRHSRSLTNLSSRNKDVKSDEKKLRRNTIVISPGPVENKMESLVEPKQQQENGAEQENKENENLNAVTCDAFKEDTNEENSKIKGKIELEIVEKKSVDTTKDCKGITALRGIDLKLEEMEQQIEEMSHEDLYVYHSTFKDEIHNFWIKAYEIKEANDKVKPKKDETIDYVKKLLHKLNQKLFERHNGLHSDC</sequence>
<comment type="caution">
    <text evidence="2">The sequence shown here is derived from an EMBL/GenBank/DDBJ whole genome shotgun (WGS) entry which is preliminary data.</text>
</comment>
<proteinExistence type="predicted"/>
<feature type="compositionally biased region" description="Basic and acidic residues" evidence="1">
    <location>
        <begin position="25"/>
        <end position="34"/>
    </location>
</feature>
<evidence type="ECO:0000256" key="1">
    <source>
        <dbReference type="SAM" id="MobiDB-lite"/>
    </source>
</evidence>
<keyword evidence="3" id="KW-1185">Reference proteome</keyword>
<organism evidence="2 3">
    <name type="scientific">Cryptolaemus montrouzieri</name>
    <dbReference type="NCBI Taxonomy" id="559131"/>
    <lineage>
        <taxon>Eukaryota</taxon>
        <taxon>Metazoa</taxon>
        <taxon>Ecdysozoa</taxon>
        <taxon>Arthropoda</taxon>
        <taxon>Hexapoda</taxon>
        <taxon>Insecta</taxon>
        <taxon>Pterygota</taxon>
        <taxon>Neoptera</taxon>
        <taxon>Endopterygota</taxon>
        <taxon>Coleoptera</taxon>
        <taxon>Polyphaga</taxon>
        <taxon>Cucujiformia</taxon>
        <taxon>Coccinelloidea</taxon>
        <taxon>Coccinellidae</taxon>
        <taxon>Scymninae</taxon>
        <taxon>Scymnini</taxon>
        <taxon>Cryptolaemus</taxon>
    </lineage>
</organism>